<feature type="region of interest" description="Disordered" evidence="7">
    <location>
        <begin position="357"/>
        <end position="387"/>
    </location>
</feature>
<accession>A0A7I4D437</accession>
<organism evidence="9 10">
    <name type="scientific">Physcomitrium patens</name>
    <name type="common">Spreading-leaved earth moss</name>
    <name type="synonym">Physcomitrella patens</name>
    <dbReference type="NCBI Taxonomy" id="3218"/>
    <lineage>
        <taxon>Eukaryota</taxon>
        <taxon>Viridiplantae</taxon>
        <taxon>Streptophyta</taxon>
        <taxon>Embryophyta</taxon>
        <taxon>Bryophyta</taxon>
        <taxon>Bryophytina</taxon>
        <taxon>Bryopsida</taxon>
        <taxon>Funariidae</taxon>
        <taxon>Funariales</taxon>
        <taxon>Funariaceae</taxon>
        <taxon>Physcomitrium</taxon>
    </lineage>
</organism>
<feature type="domain" description="C3H1-type" evidence="8">
    <location>
        <begin position="591"/>
        <end position="619"/>
    </location>
</feature>
<feature type="zinc finger region" description="C3H1-type" evidence="6">
    <location>
        <begin position="217"/>
        <end position="245"/>
    </location>
</feature>
<dbReference type="EnsemblPlants" id="Pp3c2_24140V3.6">
    <property type="protein sequence ID" value="Pp3c2_24140V3.6"/>
    <property type="gene ID" value="Pp3c2_24140"/>
</dbReference>
<dbReference type="InterPro" id="IPR036855">
    <property type="entry name" value="Znf_CCCH_sf"/>
</dbReference>
<feature type="region of interest" description="Disordered" evidence="7">
    <location>
        <begin position="692"/>
        <end position="727"/>
    </location>
</feature>
<evidence type="ECO:0000256" key="2">
    <source>
        <dbReference type="ARBA" id="ARBA00022737"/>
    </source>
</evidence>
<dbReference type="FunFam" id="4.10.1000.10:FF:000033">
    <property type="entry name" value="zinc finger CCCH domain-containing protein 37"/>
    <property type="match status" value="1"/>
</dbReference>
<keyword evidence="5" id="KW-0238">DNA-binding</keyword>
<dbReference type="GO" id="GO:0003677">
    <property type="term" value="F:DNA binding"/>
    <property type="evidence" value="ECO:0007669"/>
    <property type="project" value="UniProtKB-KW"/>
</dbReference>
<dbReference type="FunCoup" id="A0A7I4D437">
    <property type="interactions" value="2471"/>
</dbReference>
<feature type="compositionally biased region" description="Polar residues" evidence="7">
    <location>
        <begin position="697"/>
        <end position="707"/>
    </location>
</feature>
<feature type="zinc finger region" description="C3H1-type" evidence="6">
    <location>
        <begin position="100"/>
        <end position="128"/>
    </location>
</feature>
<dbReference type="InParanoid" id="A0A7I4D437"/>
<dbReference type="InterPro" id="IPR000571">
    <property type="entry name" value="Znf_CCCH"/>
</dbReference>
<feature type="zinc finger region" description="C3H1-type" evidence="6">
    <location>
        <begin position="155"/>
        <end position="183"/>
    </location>
</feature>
<dbReference type="Proteomes" id="UP000006727">
    <property type="component" value="Chromosome 2"/>
</dbReference>
<sequence>MTAASHQVVYAISTPPHGVVHYEYYTQQVPQTTTATPFAAFAQYSSSAPPPSGAIAMDQSADGAAKRLSDGVTDDMTGPNKKPRSNSSGVSGENGLYPQRPGQKVCAYYMATRTCSFGVTCRYDHPAWLPPGGIPSWKEVTAVGTPVDPCLLPQRPAEPDCAYFMKTGECRYGPQCRFNHPKEKLEPSNTDDQYSAASSAAFGNPATAYNTNGLPLRPGEGNCVFYGKTGSCKHGPACRYNHPEIVFPAGGRTGQTLQPQQAVYVQPPQQPNSQYQMVQEAKLYMQATPDYSYPATTYQSTTPTYTTAPTAYPVATTYSTAAPAYASPAAPYTGQQVITEYVYPGGAMMQVYPAGSTTQGYPPETPTQSYSQGTPAQSFPPGTPTQGYSQTRTFSLGTIMQQYTQGTTALGLCQVQSYPSGTTSQTYPPGTKSHPQQLTYPPGTTYASTHLLGTPQSCPPATQTFLPGTPDQSQGQTAQTYPPGTTDQAVEYAYAAGQQPQCQEDYTYATQQVSRNGTEYMYSTEQPGQGASDQYATTVYTSEASGQPSTGDYACTAAHNSQEYMYAAAQAYHQNVTSVYATPMSLPHPQRPGEPDCTFYIKTGECSFGATCKFHHPPDRIPTGIPKPAKNQGLVKLSLAGLPRRETEAPCAYYMKTGACKFGQTCKYDHPPPQEIIAKAVEQARGEIPVSCDVSMPGSNESDSQDATPLPPGTDAPAVTAACASST</sequence>
<dbReference type="EMBL" id="ABEU02000002">
    <property type="status" value="NOT_ANNOTATED_CDS"/>
    <property type="molecule type" value="Genomic_DNA"/>
</dbReference>
<dbReference type="GeneID" id="112279003"/>
<feature type="domain" description="C3H1-type" evidence="8">
    <location>
        <begin position="155"/>
        <end position="183"/>
    </location>
</feature>
<dbReference type="InterPro" id="IPR050974">
    <property type="entry name" value="Plant_ZF_CCCH"/>
</dbReference>
<dbReference type="GO" id="GO:0008270">
    <property type="term" value="F:zinc ion binding"/>
    <property type="evidence" value="ECO:0007669"/>
    <property type="project" value="UniProtKB-KW"/>
</dbReference>
<dbReference type="SMART" id="SM00356">
    <property type="entry name" value="ZnF_C3H1"/>
    <property type="match status" value="5"/>
</dbReference>
<keyword evidence="2" id="KW-0677">Repeat</keyword>
<evidence type="ECO:0000256" key="5">
    <source>
        <dbReference type="ARBA" id="ARBA00023125"/>
    </source>
</evidence>
<evidence type="ECO:0000256" key="4">
    <source>
        <dbReference type="ARBA" id="ARBA00022833"/>
    </source>
</evidence>
<keyword evidence="4 6" id="KW-0862">Zinc</keyword>
<feature type="zinc finger region" description="C3H1-type" evidence="6">
    <location>
        <begin position="591"/>
        <end position="619"/>
    </location>
</feature>
<reference evidence="9 10" key="1">
    <citation type="journal article" date="2008" name="Science">
        <title>The Physcomitrella genome reveals evolutionary insights into the conquest of land by plants.</title>
        <authorList>
            <person name="Rensing S."/>
            <person name="Lang D."/>
            <person name="Zimmer A."/>
            <person name="Terry A."/>
            <person name="Salamov A."/>
            <person name="Shapiro H."/>
            <person name="Nishiyama T."/>
            <person name="Perroud P.-F."/>
            <person name="Lindquist E."/>
            <person name="Kamisugi Y."/>
            <person name="Tanahashi T."/>
            <person name="Sakakibara K."/>
            <person name="Fujita T."/>
            <person name="Oishi K."/>
            <person name="Shin-I T."/>
            <person name="Kuroki Y."/>
            <person name="Toyoda A."/>
            <person name="Suzuki Y."/>
            <person name="Hashimoto A."/>
            <person name="Yamaguchi K."/>
            <person name="Sugano A."/>
            <person name="Kohara Y."/>
            <person name="Fujiyama A."/>
            <person name="Anterola A."/>
            <person name="Aoki S."/>
            <person name="Ashton N."/>
            <person name="Barbazuk W.B."/>
            <person name="Barker E."/>
            <person name="Bennetzen J."/>
            <person name="Bezanilla M."/>
            <person name="Blankenship R."/>
            <person name="Cho S.H."/>
            <person name="Dutcher S."/>
            <person name="Estelle M."/>
            <person name="Fawcett J.A."/>
            <person name="Gundlach H."/>
            <person name="Hanada K."/>
            <person name="Heyl A."/>
            <person name="Hicks K.A."/>
            <person name="Hugh J."/>
            <person name="Lohr M."/>
            <person name="Mayer K."/>
            <person name="Melkozernov A."/>
            <person name="Murata T."/>
            <person name="Nelson D."/>
            <person name="Pils B."/>
            <person name="Prigge M."/>
            <person name="Reiss B."/>
            <person name="Renner T."/>
            <person name="Rombauts S."/>
            <person name="Rushton P."/>
            <person name="Sanderfoot A."/>
            <person name="Schween G."/>
            <person name="Shiu S.-H."/>
            <person name="Stueber K."/>
            <person name="Theodoulou F.L."/>
            <person name="Tu H."/>
            <person name="Van de Peer Y."/>
            <person name="Verrier P.J."/>
            <person name="Waters E."/>
            <person name="Wood A."/>
            <person name="Yang L."/>
            <person name="Cove D."/>
            <person name="Cuming A."/>
            <person name="Hasebe M."/>
            <person name="Lucas S."/>
            <person name="Mishler D.B."/>
            <person name="Reski R."/>
            <person name="Grigoriev I."/>
            <person name="Quatrano R.S."/>
            <person name="Boore J.L."/>
        </authorList>
    </citation>
    <scope>NUCLEOTIDE SEQUENCE [LARGE SCALE GENOMIC DNA]</scope>
    <source>
        <strain evidence="9 10">cv. Gransden 2004</strain>
    </source>
</reference>
<keyword evidence="10" id="KW-1185">Reference proteome</keyword>
<dbReference type="AlphaFoldDB" id="A0A7I4D437"/>
<feature type="zinc finger region" description="C3H1-type" evidence="6">
    <location>
        <begin position="645"/>
        <end position="673"/>
    </location>
</feature>
<dbReference type="KEGG" id="ppp:112279003"/>
<dbReference type="RefSeq" id="XP_024368792.1">
    <property type="nucleotide sequence ID" value="XM_024513024.2"/>
</dbReference>
<proteinExistence type="predicted"/>
<evidence type="ECO:0000313" key="10">
    <source>
        <dbReference type="Proteomes" id="UP000006727"/>
    </source>
</evidence>
<feature type="compositionally biased region" description="Polar residues" evidence="7">
    <location>
        <begin position="454"/>
        <end position="484"/>
    </location>
</feature>
<reference evidence="9" key="3">
    <citation type="submission" date="2020-12" db="UniProtKB">
        <authorList>
            <consortium name="EnsemblPlants"/>
        </authorList>
    </citation>
    <scope>IDENTIFICATION</scope>
</reference>
<dbReference type="Gene3D" id="4.10.1000.10">
    <property type="entry name" value="Zinc finger, CCCH-type"/>
    <property type="match status" value="2"/>
</dbReference>
<evidence type="ECO:0000256" key="3">
    <source>
        <dbReference type="ARBA" id="ARBA00022771"/>
    </source>
</evidence>
<dbReference type="Gramene" id="Pp3c2_24140V3.6">
    <property type="protein sequence ID" value="Pp3c2_24140V3.6"/>
    <property type="gene ID" value="Pp3c2_24140"/>
</dbReference>
<dbReference type="PANTHER" id="PTHR12506:SF82">
    <property type="entry name" value="ZINC FINGER CCCH DOMAIN-CONTAINING PROTEIN 64-RELATED"/>
    <property type="match status" value="1"/>
</dbReference>
<keyword evidence="3 6" id="KW-0863">Zinc-finger</keyword>
<evidence type="ECO:0000256" key="6">
    <source>
        <dbReference type="PROSITE-ProRule" id="PRU00723"/>
    </source>
</evidence>
<reference evidence="9 10" key="2">
    <citation type="journal article" date="2018" name="Plant J.">
        <title>The Physcomitrella patens chromosome-scale assembly reveals moss genome structure and evolution.</title>
        <authorList>
            <person name="Lang D."/>
            <person name="Ullrich K.K."/>
            <person name="Murat F."/>
            <person name="Fuchs J."/>
            <person name="Jenkins J."/>
            <person name="Haas F.B."/>
            <person name="Piednoel M."/>
            <person name="Gundlach H."/>
            <person name="Van Bel M."/>
            <person name="Meyberg R."/>
            <person name="Vives C."/>
            <person name="Morata J."/>
            <person name="Symeonidi A."/>
            <person name="Hiss M."/>
            <person name="Muchero W."/>
            <person name="Kamisugi Y."/>
            <person name="Saleh O."/>
            <person name="Blanc G."/>
            <person name="Decker E.L."/>
            <person name="van Gessel N."/>
            <person name="Grimwood J."/>
            <person name="Hayes R.D."/>
            <person name="Graham S.W."/>
            <person name="Gunter L.E."/>
            <person name="McDaniel S.F."/>
            <person name="Hoernstein S.N.W."/>
            <person name="Larsson A."/>
            <person name="Li F.W."/>
            <person name="Perroud P.F."/>
            <person name="Phillips J."/>
            <person name="Ranjan P."/>
            <person name="Rokshar D.S."/>
            <person name="Rothfels C.J."/>
            <person name="Schneider L."/>
            <person name="Shu S."/>
            <person name="Stevenson D.W."/>
            <person name="Thummler F."/>
            <person name="Tillich M."/>
            <person name="Villarreal Aguilar J.C."/>
            <person name="Widiez T."/>
            <person name="Wong G.K."/>
            <person name="Wymore A."/>
            <person name="Zhang Y."/>
            <person name="Zimmer A.D."/>
            <person name="Quatrano R.S."/>
            <person name="Mayer K.F.X."/>
            <person name="Goodstein D."/>
            <person name="Casacuberta J.M."/>
            <person name="Vandepoele K."/>
            <person name="Reski R."/>
            <person name="Cuming A.C."/>
            <person name="Tuskan G.A."/>
            <person name="Maumus F."/>
            <person name="Salse J."/>
            <person name="Schmutz J."/>
            <person name="Rensing S.A."/>
        </authorList>
    </citation>
    <scope>NUCLEOTIDE SEQUENCE [LARGE SCALE GENOMIC DNA]</scope>
    <source>
        <strain evidence="9 10">cv. Gransden 2004</strain>
    </source>
</reference>
<dbReference type="PROSITE" id="PS50103">
    <property type="entry name" value="ZF_C3H1"/>
    <property type="match status" value="5"/>
</dbReference>
<dbReference type="OrthoDB" id="411372at2759"/>
<feature type="domain" description="C3H1-type" evidence="8">
    <location>
        <begin position="645"/>
        <end position="673"/>
    </location>
</feature>
<feature type="compositionally biased region" description="Polar residues" evidence="7">
    <location>
        <begin position="357"/>
        <end position="377"/>
    </location>
</feature>
<evidence type="ECO:0000256" key="7">
    <source>
        <dbReference type="SAM" id="MobiDB-lite"/>
    </source>
</evidence>
<dbReference type="GO" id="GO:0003729">
    <property type="term" value="F:mRNA binding"/>
    <property type="evidence" value="ECO:0000318"/>
    <property type="project" value="GO_Central"/>
</dbReference>
<dbReference type="PANTHER" id="PTHR12506">
    <property type="entry name" value="PROTEIN PHOSPHATASE RELATED"/>
    <property type="match status" value="1"/>
</dbReference>
<keyword evidence="1 6" id="KW-0479">Metal-binding</keyword>
<feature type="domain" description="C3H1-type" evidence="8">
    <location>
        <begin position="100"/>
        <end position="128"/>
    </location>
</feature>
<dbReference type="SUPFAM" id="SSF90229">
    <property type="entry name" value="CCCH zinc finger"/>
    <property type="match status" value="3"/>
</dbReference>
<evidence type="ECO:0000313" key="9">
    <source>
        <dbReference type="EnsemblPlants" id="Pp3c2_24140V3.6"/>
    </source>
</evidence>
<gene>
    <name evidence="9" type="primary">LOC112279003</name>
</gene>
<name>A0A7I4D437_PHYPA</name>
<protein>
    <recommendedName>
        <fullName evidence="8">C3H1-type domain-containing protein</fullName>
    </recommendedName>
</protein>
<evidence type="ECO:0000256" key="1">
    <source>
        <dbReference type="ARBA" id="ARBA00022723"/>
    </source>
</evidence>
<feature type="region of interest" description="Disordered" evidence="7">
    <location>
        <begin position="448"/>
        <end position="484"/>
    </location>
</feature>
<feature type="domain" description="C3H1-type" evidence="8">
    <location>
        <begin position="217"/>
        <end position="245"/>
    </location>
</feature>
<feature type="region of interest" description="Disordered" evidence="7">
    <location>
        <begin position="50"/>
        <end position="96"/>
    </location>
</feature>
<evidence type="ECO:0000259" key="8">
    <source>
        <dbReference type="PROSITE" id="PS50103"/>
    </source>
</evidence>
<dbReference type="Pfam" id="PF00642">
    <property type="entry name" value="zf-CCCH"/>
    <property type="match status" value="5"/>
</dbReference>